<dbReference type="OrthoDB" id="47375at2759"/>
<gene>
    <name evidence="1" type="ORF">AMATHDRAFT_125371</name>
</gene>
<sequence length="144" mass="16425">LTPARVACWHSHLPLIHRIANKENLEMRDSVLILEDDIDMERDIRGQLAGMWPLLPDDWDIVYLGTPLISVLFEVLWSSEGVAAPLKNPNDDLTQEKPPKFRLFPSRSSKCTHAYALSKIGARRLLLHLRYAPLAYSRSIDQAL</sequence>
<dbReference type="EMBL" id="KZ302610">
    <property type="protein sequence ID" value="PFH45031.1"/>
    <property type="molecule type" value="Genomic_DNA"/>
</dbReference>
<evidence type="ECO:0008006" key="3">
    <source>
        <dbReference type="Google" id="ProtNLM"/>
    </source>
</evidence>
<dbReference type="STRING" id="703135.A0A2A9N9W7"/>
<evidence type="ECO:0000313" key="1">
    <source>
        <dbReference type="EMBL" id="PFH45031.1"/>
    </source>
</evidence>
<dbReference type="AlphaFoldDB" id="A0A2A9N9W7"/>
<feature type="non-terminal residue" evidence="1">
    <location>
        <position position="144"/>
    </location>
</feature>
<dbReference type="Proteomes" id="UP000242287">
    <property type="component" value="Unassembled WGS sequence"/>
</dbReference>
<feature type="non-terminal residue" evidence="1">
    <location>
        <position position="1"/>
    </location>
</feature>
<proteinExistence type="predicted"/>
<protein>
    <recommendedName>
        <fullName evidence="3">Glycosyltransferase family 25 protein</fullName>
    </recommendedName>
</protein>
<keyword evidence="2" id="KW-1185">Reference proteome</keyword>
<name>A0A2A9N9W7_9AGAR</name>
<accession>A0A2A9N9W7</accession>
<reference evidence="1 2" key="1">
    <citation type="submission" date="2014-02" db="EMBL/GenBank/DDBJ databases">
        <title>Transposable element dynamics among asymbiotic and ectomycorrhizal Amanita fungi.</title>
        <authorList>
            <consortium name="DOE Joint Genome Institute"/>
            <person name="Hess J."/>
            <person name="Skrede I."/>
            <person name="Wolfe B."/>
            <person name="LaButti K."/>
            <person name="Ohm R.A."/>
            <person name="Grigoriev I.V."/>
            <person name="Pringle A."/>
        </authorList>
    </citation>
    <scope>NUCLEOTIDE SEQUENCE [LARGE SCALE GENOMIC DNA]</scope>
    <source>
        <strain evidence="1 2">SKay4041</strain>
    </source>
</reference>
<organism evidence="1 2">
    <name type="scientific">Amanita thiersii Skay4041</name>
    <dbReference type="NCBI Taxonomy" id="703135"/>
    <lineage>
        <taxon>Eukaryota</taxon>
        <taxon>Fungi</taxon>
        <taxon>Dikarya</taxon>
        <taxon>Basidiomycota</taxon>
        <taxon>Agaricomycotina</taxon>
        <taxon>Agaricomycetes</taxon>
        <taxon>Agaricomycetidae</taxon>
        <taxon>Agaricales</taxon>
        <taxon>Pluteineae</taxon>
        <taxon>Amanitaceae</taxon>
        <taxon>Amanita</taxon>
    </lineage>
</organism>
<evidence type="ECO:0000313" key="2">
    <source>
        <dbReference type="Proteomes" id="UP000242287"/>
    </source>
</evidence>